<feature type="region of interest" description="Disordered" evidence="2">
    <location>
        <begin position="1"/>
        <end position="26"/>
    </location>
</feature>
<gene>
    <name evidence="4" type="ORF">RRG08_058909</name>
</gene>
<dbReference type="InterPro" id="IPR001878">
    <property type="entry name" value="Znf_CCHC"/>
</dbReference>
<dbReference type="InterPro" id="IPR036875">
    <property type="entry name" value="Znf_CCHC_sf"/>
</dbReference>
<protein>
    <recommendedName>
        <fullName evidence="3">CCHC-type domain-containing protein</fullName>
    </recommendedName>
</protein>
<organism evidence="4 5">
    <name type="scientific">Elysia crispata</name>
    <name type="common">lettuce slug</name>
    <dbReference type="NCBI Taxonomy" id="231223"/>
    <lineage>
        <taxon>Eukaryota</taxon>
        <taxon>Metazoa</taxon>
        <taxon>Spiralia</taxon>
        <taxon>Lophotrochozoa</taxon>
        <taxon>Mollusca</taxon>
        <taxon>Gastropoda</taxon>
        <taxon>Heterobranchia</taxon>
        <taxon>Euthyneura</taxon>
        <taxon>Panpulmonata</taxon>
        <taxon>Sacoglossa</taxon>
        <taxon>Placobranchoidea</taxon>
        <taxon>Plakobranchidae</taxon>
        <taxon>Elysia</taxon>
    </lineage>
</organism>
<dbReference type="PANTHER" id="PTHR46888">
    <property type="entry name" value="ZINC KNUCKLE DOMAINCONTAINING PROTEIN-RELATED"/>
    <property type="match status" value="1"/>
</dbReference>
<evidence type="ECO:0000256" key="2">
    <source>
        <dbReference type="SAM" id="MobiDB-lite"/>
    </source>
</evidence>
<name>A0AAE1DDT2_9GAST</name>
<sequence>MKFANKTQRVLTDERHDGNTNGRGGAPGHITCFNCGSLDHKAARCPKQLSRDGHPRRQDYQSRGSNPSYRHKAASVVTTDDSRETKRASMEQIAEFRRDGQIPVGDGTFLPITGVALREEEITNMPVTDGYVGNKCVKVLRDTTCSNAIVKEDVIPEENKPKEYTTLILADDTVKIFQRAVVDVDTPYFSGQLKALCMRAPVYDLITGNIEGARNAHDPDPLWKRGACGETRKQAAAES</sequence>
<keyword evidence="1" id="KW-0862">Zinc</keyword>
<dbReference type="Pfam" id="PF00098">
    <property type="entry name" value="zf-CCHC"/>
    <property type="match status" value="1"/>
</dbReference>
<feature type="region of interest" description="Disordered" evidence="2">
    <location>
        <begin position="47"/>
        <end position="88"/>
    </location>
</feature>
<dbReference type="Proteomes" id="UP001283361">
    <property type="component" value="Unassembled WGS sequence"/>
</dbReference>
<evidence type="ECO:0000313" key="4">
    <source>
        <dbReference type="EMBL" id="KAK3766994.1"/>
    </source>
</evidence>
<dbReference type="AlphaFoldDB" id="A0AAE1DDT2"/>
<reference evidence="4" key="1">
    <citation type="journal article" date="2023" name="G3 (Bethesda)">
        <title>A reference genome for the long-term kleptoplast-retaining sea slug Elysia crispata morphotype clarki.</title>
        <authorList>
            <person name="Eastman K.E."/>
            <person name="Pendleton A.L."/>
            <person name="Shaikh M.A."/>
            <person name="Suttiyut T."/>
            <person name="Ogas R."/>
            <person name="Tomko P."/>
            <person name="Gavelis G."/>
            <person name="Widhalm J.R."/>
            <person name="Wisecaver J.H."/>
        </authorList>
    </citation>
    <scope>NUCLEOTIDE SEQUENCE</scope>
    <source>
        <strain evidence="4">ECLA1</strain>
    </source>
</reference>
<feature type="domain" description="CCHC-type" evidence="3">
    <location>
        <begin position="32"/>
        <end position="47"/>
    </location>
</feature>
<dbReference type="GO" id="GO:0003676">
    <property type="term" value="F:nucleic acid binding"/>
    <property type="evidence" value="ECO:0007669"/>
    <property type="project" value="InterPro"/>
</dbReference>
<dbReference type="PROSITE" id="PS50158">
    <property type="entry name" value="ZF_CCHC"/>
    <property type="match status" value="1"/>
</dbReference>
<dbReference type="EMBL" id="JAWDGP010004182">
    <property type="protein sequence ID" value="KAK3766994.1"/>
    <property type="molecule type" value="Genomic_DNA"/>
</dbReference>
<feature type="compositionally biased region" description="Polar residues" evidence="2">
    <location>
        <begin position="1"/>
        <end position="10"/>
    </location>
</feature>
<dbReference type="GO" id="GO:0008270">
    <property type="term" value="F:zinc ion binding"/>
    <property type="evidence" value="ECO:0007669"/>
    <property type="project" value="UniProtKB-KW"/>
</dbReference>
<dbReference type="SUPFAM" id="SSF57756">
    <property type="entry name" value="Retrovirus zinc finger-like domains"/>
    <property type="match status" value="1"/>
</dbReference>
<evidence type="ECO:0000313" key="5">
    <source>
        <dbReference type="Proteomes" id="UP001283361"/>
    </source>
</evidence>
<keyword evidence="1" id="KW-0863">Zinc-finger</keyword>
<keyword evidence="1" id="KW-0479">Metal-binding</keyword>
<evidence type="ECO:0000256" key="1">
    <source>
        <dbReference type="PROSITE-ProRule" id="PRU00047"/>
    </source>
</evidence>
<comment type="caution">
    <text evidence="4">The sequence shown here is derived from an EMBL/GenBank/DDBJ whole genome shotgun (WGS) entry which is preliminary data.</text>
</comment>
<accession>A0AAE1DDT2</accession>
<evidence type="ECO:0000259" key="3">
    <source>
        <dbReference type="PROSITE" id="PS50158"/>
    </source>
</evidence>
<proteinExistence type="predicted"/>
<dbReference type="PANTHER" id="PTHR46888:SF1">
    <property type="entry name" value="RIBONUCLEASE H"/>
    <property type="match status" value="1"/>
</dbReference>
<keyword evidence="5" id="KW-1185">Reference proteome</keyword>
<feature type="compositionally biased region" description="Basic and acidic residues" evidence="2">
    <location>
        <begin position="49"/>
        <end position="60"/>
    </location>
</feature>
<dbReference type="SMART" id="SM00343">
    <property type="entry name" value="ZnF_C2HC"/>
    <property type="match status" value="1"/>
</dbReference>